<feature type="domain" description="Late embryogenesis abundant protein LEA-2 subgroup" evidence="6">
    <location>
        <begin position="110"/>
        <end position="172"/>
    </location>
</feature>
<evidence type="ECO:0000256" key="3">
    <source>
        <dbReference type="ARBA" id="ARBA00022989"/>
    </source>
</evidence>
<protein>
    <recommendedName>
        <fullName evidence="6">Late embryogenesis abundant protein LEA-2 subgroup domain-containing protein</fullName>
    </recommendedName>
</protein>
<dbReference type="Proteomes" id="UP000663760">
    <property type="component" value="Chromosome 13"/>
</dbReference>
<gene>
    <name evidence="7" type="ORF">SI8410_13017640</name>
</gene>
<keyword evidence="3 5" id="KW-1133">Transmembrane helix</keyword>
<comment type="subcellular location">
    <subcellularLocation>
        <location evidence="1">Membrane</location>
        <topology evidence="1">Single-pass membrane protein</topology>
    </subcellularLocation>
</comment>
<keyword evidence="4 5" id="KW-0472">Membrane</keyword>
<feature type="transmembrane region" description="Helical" evidence="5">
    <location>
        <begin position="51"/>
        <end position="69"/>
    </location>
</feature>
<dbReference type="SUPFAM" id="SSF117070">
    <property type="entry name" value="LEA14-like"/>
    <property type="match status" value="1"/>
</dbReference>
<organism evidence="7 8">
    <name type="scientific">Spirodela intermedia</name>
    <name type="common">Intermediate duckweed</name>
    <dbReference type="NCBI Taxonomy" id="51605"/>
    <lineage>
        <taxon>Eukaryota</taxon>
        <taxon>Viridiplantae</taxon>
        <taxon>Streptophyta</taxon>
        <taxon>Embryophyta</taxon>
        <taxon>Tracheophyta</taxon>
        <taxon>Spermatophyta</taxon>
        <taxon>Magnoliopsida</taxon>
        <taxon>Liliopsida</taxon>
        <taxon>Araceae</taxon>
        <taxon>Lemnoideae</taxon>
        <taxon>Spirodela</taxon>
    </lineage>
</organism>
<dbReference type="InterPro" id="IPR044839">
    <property type="entry name" value="NDR1-like"/>
</dbReference>
<evidence type="ECO:0000256" key="5">
    <source>
        <dbReference type="SAM" id="Phobius"/>
    </source>
</evidence>
<proteinExistence type="predicted"/>
<dbReference type="GO" id="GO:0016020">
    <property type="term" value="C:membrane"/>
    <property type="evidence" value="ECO:0007669"/>
    <property type="project" value="UniProtKB-SubCell"/>
</dbReference>
<evidence type="ECO:0000259" key="6">
    <source>
        <dbReference type="Pfam" id="PF03168"/>
    </source>
</evidence>
<name>A0A7I8LB01_SPIIN</name>
<dbReference type="InterPro" id="IPR004864">
    <property type="entry name" value="LEA_2"/>
</dbReference>
<dbReference type="Gene3D" id="2.60.40.1820">
    <property type="match status" value="1"/>
</dbReference>
<dbReference type="Pfam" id="PF03168">
    <property type="entry name" value="LEA_2"/>
    <property type="match status" value="1"/>
</dbReference>
<evidence type="ECO:0000256" key="4">
    <source>
        <dbReference type="ARBA" id="ARBA00023136"/>
    </source>
</evidence>
<dbReference type="PANTHER" id="PTHR31234:SF4">
    <property type="entry name" value="EXPRESSED PROTEIN"/>
    <property type="match status" value="1"/>
</dbReference>
<evidence type="ECO:0000256" key="1">
    <source>
        <dbReference type="ARBA" id="ARBA00004167"/>
    </source>
</evidence>
<dbReference type="OrthoDB" id="1414122at2759"/>
<evidence type="ECO:0000313" key="8">
    <source>
        <dbReference type="Proteomes" id="UP000663760"/>
    </source>
</evidence>
<evidence type="ECO:0000256" key="2">
    <source>
        <dbReference type="ARBA" id="ARBA00022692"/>
    </source>
</evidence>
<dbReference type="PANTHER" id="PTHR31234">
    <property type="entry name" value="LATE EMBRYOGENESIS ABUNDANT (LEA) HYDROXYPROLINE-RICH GLYCOPROTEIN FAMILY"/>
    <property type="match status" value="1"/>
</dbReference>
<dbReference type="EMBL" id="LR746276">
    <property type="protein sequence ID" value="CAA7406962.1"/>
    <property type="molecule type" value="Genomic_DNA"/>
</dbReference>
<dbReference type="GO" id="GO:0098542">
    <property type="term" value="P:defense response to other organism"/>
    <property type="evidence" value="ECO:0007669"/>
    <property type="project" value="InterPro"/>
</dbReference>
<reference evidence="7" key="1">
    <citation type="submission" date="2020-02" db="EMBL/GenBank/DDBJ databases">
        <authorList>
            <person name="Scholz U."/>
            <person name="Mascher M."/>
            <person name="Fiebig A."/>
        </authorList>
    </citation>
    <scope>NUCLEOTIDE SEQUENCE</scope>
</reference>
<dbReference type="AlphaFoldDB" id="A0A7I8LB01"/>
<evidence type="ECO:0000313" key="7">
    <source>
        <dbReference type="EMBL" id="CAA7406962.1"/>
    </source>
</evidence>
<keyword evidence="2 5" id="KW-0812">Transmembrane</keyword>
<sequence>MASKLDEGEATEVLLGVRSLYDSHPYAVAGLRRRRWSSAAASVSCMYYDTVFLLLIALLVLTAVGAFLWPSKPRVSVIGLKLSGATSSAAGDYSSSAAAATTISLSVQAEIRNPDLVSRNYSTISASVSYEGASFANATADAVSLDPRNSSTVLLPIQFSLNTTSSNGTADLGLAIAVGGEFEFLMFNIYVEGKKSCTIGVNTENQTIAHQNCYE</sequence>
<accession>A0A7I8LB01</accession>
<keyword evidence="8" id="KW-1185">Reference proteome</keyword>